<dbReference type="PANTHER" id="PTHR31890:SF19">
    <property type="entry name" value="PECTINESTERASE INHIBITOR DOMAIN-CONTAINING PROTEIN"/>
    <property type="match status" value="1"/>
</dbReference>
<dbReference type="SMART" id="SM00856">
    <property type="entry name" value="PMEI"/>
    <property type="match status" value="1"/>
</dbReference>
<sequence length="188" mass="20564">MGSHHFFLFVSAIIFLSLPLNFPSKAEATFELSGHPNKLLIKVCKQSGDFGFCMKLMKSKPRILSAKNISTVANFALAVTRKRSLVARNFFNRIANAAQNPATGKVLEECATYFNETVGMLNLSGLEGGTATLDVHYALDNVQFCKNALGGAKVDSRAISDAIDDWKKYFFVAYATVEIIEDETPSGP</sequence>
<feature type="domain" description="Pectinesterase inhibitor" evidence="2">
    <location>
        <begin position="36"/>
        <end position="176"/>
    </location>
</feature>
<dbReference type="InterPro" id="IPR035513">
    <property type="entry name" value="Invertase/methylesterase_inhib"/>
</dbReference>
<dbReference type="InterPro" id="IPR006501">
    <property type="entry name" value="Pectinesterase_inhib_dom"/>
</dbReference>
<keyword evidence="4" id="KW-1185">Reference proteome</keyword>
<dbReference type="EMBL" id="JARPOI010000016">
    <property type="protein sequence ID" value="KAJ9146102.1"/>
    <property type="molecule type" value="Genomic_DNA"/>
</dbReference>
<evidence type="ECO:0000259" key="2">
    <source>
        <dbReference type="SMART" id="SM00856"/>
    </source>
</evidence>
<dbReference type="CDD" id="cd14859">
    <property type="entry name" value="PMEI_like"/>
    <property type="match status" value="1"/>
</dbReference>
<feature type="chain" id="PRO_5045475586" description="Pectinesterase inhibitor domain-containing protein" evidence="1">
    <location>
        <begin position="29"/>
        <end position="188"/>
    </location>
</feature>
<gene>
    <name evidence="3" type="ORF">P3X46_028412</name>
</gene>
<dbReference type="Pfam" id="PF04043">
    <property type="entry name" value="PMEI"/>
    <property type="match status" value="1"/>
</dbReference>
<dbReference type="SUPFAM" id="SSF101148">
    <property type="entry name" value="Plant invertase/pectin methylesterase inhibitor"/>
    <property type="match status" value="1"/>
</dbReference>
<proteinExistence type="predicted"/>
<dbReference type="NCBIfam" id="TIGR01614">
    <property type="entry name" value="PME_inhib"/>
    <property type="match status" value="1"/>
</dbReference>
<protein>
    <recommendedName>
        <fullName evidence="2">Pectinesterase inhibitor domain-containing protein</fullName>
    </recommendedName>
</protein>
<reference evidence="3" key="1">
    <citation type="journal article" date="2023" name="Plant Biotechnol. J.">
        <title>Chromosome-level wild Hevea brasiliensis genome provides new tools for genomic-assisted breeding and valuable loci to elevate rubber yield.</title>
        <authorList>
            <person name="Cheng H."/>
            <person name="Song X."/>
            <person name="Hu Y."/>
            <person name="Wu T."/>
            <person name="Yang Q."/>
            <person name="An Z."/>
            <person name="Feng S."/>
            <person name="Deng Z."/>
            <person name="Wu W."/>
            <person name="Zeng X."/>
            <person name="Tu M."/>
            <person name="Wang X."/>
            <person name="Huang H."/>
        </authorList>
    </citation>
    <scope>NUCLEOTIDE SEQUENCE</scope>
    <source>
        <strain evidence="3">MT/VB/25A 57/8</strain>
    </source>
</reference>
<accession>A0ABQ9KS67</accession>
<dbReference type="Proteomes" id="UP001174677">
    <property type="component" value="Chromosome 16"/>
</dbReference>
<name>A0ABQ9KS67_HEVBR</name>
<comment type="caution">
    <text evidence="3">The sequence shown here is derived from an EMBL/GenBank/DDBJ whole genome shotgun (WGS) entry which is preliminary data.</text>
</comment>
<keyword evidence="1" id="KW-0732">Signal</keyword>
<evidence type="ECO:0000313" key="4">
    <source>
        <dbReference type="Proteomes" id="UP001174677"/>
    </source>
</evidence>
<feature type="signal peptide" evidence="1">
    <location>
        <begin position="1"/>
        <end position="28"/>
    </location>
</feature>
<evidence type="ECO:0000256" key="1">
    <source>
        <dbReference type="SAM" id="SignalP"/>
    </source>
</evidence>
<dbReference type="Gene3D" id="1.20.140.40">
    <property type="entry name" value="Invertase/pectin methylesterase inhibitor family protein"/>
    <property type="match status" value="1"/>
</dbReference>
<dbReference type="PANTHER" id="PTHR31890">
    <property type="entry name" value="PLANT INVERTASE/PECTIN METHYLESTERASE INHIBITOR SUPERFAMILY PROTEIN"/>
    <property type="match status" value="1"/>
</dbReference>
<organism evidence="3 4">
    <name type="scientific">Hevea brasiliensis</name>
    <name type="common">Para rubber tree</name>
    <name type="synonym">Siphonia brasiliensis</name>
    <dbReference type="NCBI Taxonomy" id="3981"/>
    <lineage>
        <taxon>Eukaryota</taxon>
        <taxon>Viridiplantae</taxon>
        <taxon>Streptophyta</taxon>
        <taxon>Embryophyta</taxon>
        <taxon>Tracheophyta</taxon>
        <taxon>Spermatophyta</taxon>
        <taxon>Magnoliopsida</taxon>
        <taxon>eudicotyledons</taxon>
        <taxon>Gunneridae</taxon>
        <taxon>Pentapetalae</taxon>
        <taxon>rosids</taxon>
        <taxon>fabids</taxon>
        <taxon>Malpighiales</taxon>
        <taxon>Euphorbiaceae</taxon>
        <taxon>Crotonoideae</taxon>
        <taxon>Micrandreae</taxon>
        <taxon>Hevea</taxon>
    </lineage>
</organism>
<evidence type="ECO:0000313" key="3">
    <source>
        <dbReference type="EMBL" id="KAJ9146102.1"/>
    </source>
</evidence>